<feature type="transmembrane region" description="Helical" evidence="2">
    <location>
        <begin position="141"/>
        <end position="157"/>
    </location>
</feature>
<gene>
    <name evidence="3" type="ORF">ETSY1_12760</name>
</gene>
<organism evidence="3 4">
    <name type="scientific">Entotheonella factor</name>
    <dbReference type="NCBI Taxonomy" id="1429438"/>
    <lineage>
        <taxon>Bacteria</taxon>
        <taxon>Pseudomonadati</taxon>
        <taxon>Nitrospinota/Tectimicrobiota group</taxon>
        <taxon>Candidatus Tectimicrobiota</taxon>
        <taxon>Candidatus Entotheonellia</taxon>
        <taxon>Candidatus Entotheonellales</taxon>
        <taxon>Candidatus Entotheonellaceae</taxon>
        <taxon>Candidatus Entotheonella</taxon>
    </lineage>
</organism>
<accession>W4LQ84</accession>
<sequence length="506" mass="57199">MEASRHLRTVSHQLQQRYLTLKRAILAGDVFLIAVGVAFLATLGMTLFGWPVSPLVLYGSLSVLALLVWLILAWRVRIGPLPVLITADDKLGLQERLSTAYEYVEQQPHNPFVPSLAAEAEQAARRVEPHQVFPFRMPQRLWCIPLILIALVVLSQVDMAPFQFEDWGRADVSDEVLTEGKRLERWGRRLEALAQQEKLDRSLILARHIQDLGRRLQREDDKGGEASERINTLSQYLQRMQQELRERSLMSATGDMTVQEMLTSGKSVKQELQDILNLLREDALPKEMRQVAEQGVQRLSQVMQGNAELSELMQNLQAGNVAAARQLVQDLLRKQQAAEEMEHLDRARRALQYSSRAIQRGGQEDTQNKNSSSNQQPQRADAGDGGDFDDETMSEDMPGMEDFASPGFSGDFGFSGHGKKGNQQRLRESEQPVSQVRVKSGEGKMRLSYVRHLPLQNEAKVPLEQAVAPYQRAAEEVLTQEQIPRGYREQIKQYFLAIGMAQPEAQ</sequence>
<dbReference type="EMBL" id="AZHW01000382">
    <property type="protein sequence ID" value="ETX00025.1"/>
    <property type="molecule type" value="Genomic_DNA"/>
</dbReference>
<dbReference type="Proteomes" id="UP000019141">
    <property type="component" value="Unassembled WGS sequence"/>
</dbReference>
<protein>
    <recommendedName>
        <fullName evidence="5">DUF4175 domain-containing protein</fullName>
    </recommendedName>
</protein>
<keyword evidence="2" id="KW-0812">Transmembrane</keyword>
<evidence type="ECO:0008006" key="5">
    <source>
        <dbReference type="Google" id="ProtNLM"/>
    </source>
</evidence>
<evidence type="ECO:0000256" key="1">
    <source>
        <dbReference type="SAM" id="MobiDB-lite"/>
    </source>
</evidence>
<comment type="caution">
    <text evidence="3">The sequence shown here is derived from an EMBL/GenBank/DDBJ whole genome shotgun (WGS) entry which is preliminary data.</text>
</comment>
<dbReference type="AlphaFoldDB" id="W4LQ84"/>
<evidence type="ECO:0000256" key="2">
    <source>
        <dbReference type="SAM" id="Phobius"/>
    </source>
</evidence>
<feature type="transmembrane region" description="Helical" evidence="2">
    <location>
        <begin position="24"/>
        <end position="49"/>
    </location>
</feature>
<proteinExistence type="predicted"/>
<keyword evidence="2" id="KW-0472">Membrane</keyword>
<feature type="transmembrane region" description="Helical" evidence="2">
    <location>
        <begin position="55"/>
        <end position="74"/>
    </location>
</feature>
<evidence type="ECO:0000313" key="3">
    <source>
        <dbReference type="EMBL" id="ETX00025.1"/>
    </source>
</evidence>
<feature type="compositionally biased region" description="Acidic residues" evidence="1">
    <location>
        <begin position="384"/>
        <end position="394"/>
    </location>
</feature>
<evidence type="ECO:0000313" key="4">
    <source>
        <dbReference type="Proteomes" id="UP000019141"/>
    </source>
</evidence>
<reference evidence="3 4" key="1">
    <citation type="journal article" date="2014" name="Nature">
        <title>An environmental bacterial taxon with a large and distinct metabolic repertoire.</title>
        <authorList>
            <person name="Wilson M.C."/>
            <person name="Mori T."/>
            <person name="Ruckert C."/>
            <person name="Uria A.R."/>
            <person name="Helf M.J."/>
            <person name="Takada K."/>
            <person name="Gernert C."/>
            <person name="Steffens U.A."/>
            <person name="Heycke N."/>
            <person name="Schmitt S."/>
            <person name="Rinke C."/>
            <person name="Helfrich E.J."/>
            <person name="Brachmann A.O."/>
            <person name="Gurgui C."/>
            <person name="Wakimoto T."/>
            <person name="Kracht M."/>
            <person name="Crusemann M."/>
            <person name="Hentschel U."/>
            <person name="Abe I."/>
            <person name="Matsunaga S."/>
            <person name="Kalinowski J."/>
            <person name="Takeyama H."/>
            <person name="Piel J."/>
        </authorList>
    </citation>
    <scope>NUCLEOTIDE SEQUENCE [LARGE SCALE GENOMIC DNA]</scope>
    <source>
        <strain evidence="4">TSY1</strain>
    </source>
</reference>
<name>W4LQ84_ENTF1</name>
<keyword evidence="2" id="KW-1133">Transmembrane helix</keyword>
<dbReference type="HOGENOM" id="CLU_548212_0_0_7"/>
<keyword evidence="4" id="KW-1185">Reference proteome</keyword>
<feature type="region of interest" description="Disordered" evidence="1">
    <location>
        <begin position="358"/>
        <end position="439"/>
    </location>
</feature>